<dbReference type="EMBL" id="BAABLX010000027">
    <property type="protein sequence ID" value="GAA4947910.1"/>
    <property type="molecule type" value="Genomic_DNA"/>
</dbReference>
<dbReference type="PROSITE" id="PS50267">
    <property type="entry name" value="NA_NEUROTRAN_SYMP_3"/>
    <property type="match status" value="1"/>
</dbReference>
<feature type="transmembrane region" description="Helical" evidence="6">
    <location>
        <begin position="87"/>
        <end position="118"/>
    </location>
</feature>
<dbReference type="PANTHER" id="PTHR42948:SF1">
    <property type="entry name" value="TRANSPORTER"/>
    <property type="match status" value="1"/>
</dbReference>
<evidence type="ECO:0000313" key="7">
    <source>
        <dbReference type="EMBL" id="GAA4947910.1"/>
    </source>
</evidence>
<feature type="transmembrane region" description="Helical" evidence="6">
    <location>
        <begin position="42"/>
        <end position="66"/>
    </location>
</feature>
<keyword evidence="4 6" id="KW-1133">Transmembrane helix</keyword>
<keyword evidence="8" id="KW-1185">Reference proteome</keyword>
<dbReference type="CDD" id="cd10336">
    <property type="entry name" value="SLC6sbd_Tyt1-Like"/>
    <property type="match status" value="1"/>
</dbReference>
<feature type="transmembrane region" description="Helical" evidence="6">
    <location>
        <begin position="352"/>
        <end position="377"/>
    </location>
</feature>
<evidence type="ECO:0000256" key="6">
    <source>
        <dbReference type="SAM" id="Phobius"/>
    </source>
</evidence>
<dbReference type="Pfam" id="PF00209">
    <property type="entry name" value="SNF"/>
    <property type="match status" value="2"/>
</dbReference>
<reference evidence="8" key="1">
    <citation type="journal article" date="2019" name="Int. J. Syst. Evol. Microbiol.">
        <title>The Global Catalogue of Microorganisms (GCM) 10K type strain sequencing project: providing services to taxonomists for standard genome sequencing and annotation.</title>
        <authorList>
            <consortium name="The Broad Institute Genomics Platform"/>
            <consortium name="The Broad Institute Genome Sequencing Center for Infectious Disease"/>
            <person name="Wu L."/>
            <person name="Ma J."/>
        </authorList>
    </citation>
    <scope>NUCLEOTIDE SEQUENCE [LARGE SCALE GENOMIC DNA]</scope>
    <source>
        <strain evidence="8">JCM 19134</strain>
    </source>
</reference>
<dbReference type="InterPro" id="IPR037272">
    <property type="entry name" value="SNS_sf"/>
</dbReference>
<feature type="transmembrane region" description="Helical" evidence="6">
    <location>
        <begin position="251"/>
        <end position="274"/>
    </location>
</feature>
<evidence type="ECO:0000256" key="5">
    <source>
        <dbReference type="ARBA" id="ARBA00023136"/>
    </source>
</evidence>
<sequence length="473" mass="51083">MVSTSREQFGSKLGFILAAAGSAVGIGNLVGFPVNAAKNGGAAFLILYAIFVFAICVPVMMAELAAGRASQRGPFGCYRHFADAKPWWHIGGLLAVITPFMIAVFYLVLTVWIFGYLAAIVSGNLSAMSDASFFGDFINGKILFLYVVFVAAFVGVTLHFGVQKGIERGAKIMMPTLFFMLIALVVFILFQEGAGAGVKYYLIPDFSKLTTEVVNGAMSQAFFSLSLGMGIMITYGSYMDKRESIPGSARLVALADTTVAFTAGLLVLPAIFAFNPNTNPDDLSSSSVSLIFTFLPKIFLAMQAAIGYFGASLVAALFFLLVLFAALTSLISIIEVPVCAAMDQFCITRNKALLVVGIAIIITSLACVVSFGMVPFFTEFTQYGGGVKSFFDLVIDVFYDTILPLNGALICIFVVYQWKKHNLDSELEQGDPEYKSSIMERYINFALGTFIPAILVLVFINTVMSKFFGTSLI</sequence>
<dbReference type="Gene3D" id="1.20.1740.10">
    <property type="entry name" value="Amino acid/polyamine transporter I"/>
    <property type="match status" value="1"/>
</dbReference>
<feature type="transmembrane region" description="Helical" evidence="6">
    <location>
        <begin position="172"/>
        <end position="190"/>
    </location>
</feature>
<gene>
    <name evidence="7" type="ORF">GCM10025791_29720</name>
</gene>
<evidence type="ECO:0000313" key="8">
    <source>
        <dbReference type="Proteomes" id="UP001409585"/>
    </source>
</evidence>
<dbReference type="InterPro" id="IPR047218">
    <property type="entry name" value="YocR/YhdH-like"/>
</dbReference>
<dbReference type="PANTHER" id="PTHR42948">
    <property type="entry name" value="TRANSPORTER"/>
    <property type="match status" value="1"/>
</dbReference>
<evidence type="ECO:0000256" key="3">
    <source>
        <dbReference type="ARBA" id="ARBA00022692"/>
    </source>
</evidence>
<dbReference type="GO" id="GO:0016020">
    <property type="term" value="C:membrane"/>
    <property type="evidence" value="ECO:0007669"/>
    <property type="project" value="UniProtKB-SubCell"/>
</dbReference>
<organism evidence="7 8">
    <name type="scientific">Halioxenophilus aromaticivorans</name>
    <dbReference type="NCBI Taxonomy" id="1306992"/>
    <lineage>
        <taxon>Bacteria</taxon>
        <taxon>Pseudomonadati</taxon>
        <taxon>Pseudomonadota</taxon>
        <taxon>Gammaproteobacteria</taxon>
        <taxon>Alteromonadales</taxon>
        <taxon>Alteromonadaceae</taxon>
        <taxon>Halioxenophilus</taxon>
    </lineage>
</organism>
<feature type="transmembrane region" description="Helical" evidence="6">
    <location>
        <begin position="221"/>
        <end position="239"/>
    </location>
</feature>
<evidence type="ECO:0000256" key="2">
    <source>
        <dbReference type="ARBA" id="ARBA00022448"/>
    </source>
</evidence>
<proteinExistence type="predicted"/>
<feature type="transmembrane region" description="Helical" evidence="6">
    <location>
        <begin position="442"/>
        <end position="464"/>
    </location>
</feature>
<feature type="transmembrane region" description="Helical" evidence="6">
    <location>
        <begin position="12"/>
        <end position="30"/>
    </location>
</feature>
<dbReference type="NCBIfam" id="NF037979">
    <property type="entry name" value="Na_transp"/>
    <property type="match status" value="1"/>
</dbReference>
<accession>A0AAV3U497</accession>
<dbReference type="SUPFAM" id="SSF161070">
    <property type="entry name" value="SNF-like"/>
    <property type="match status" value="1"/>
</dbReference>
<feature type="transmembrane region" description="Helical" evidence="6">
    <location>
        <begin position="397"/>
        <end position="416"/>
    </location>
</feature>
<evidence type="ECO:0000256" key="1">
    <source>
        <dbReference type="ARBA" id="ARBA00004141"/>
    </source>
</evidence>
<comment type="subcellular location">
    <subcellularLocation>
        <location evidence="1">Membrane</location>
        <topology evidence="1">Multi-pass membrane protein</topology>
    </subcellularLocation>
</comment>
<dbReference type="PRINTS" id="PR00176">
    <property type="entry name" value="NANEUSMPORT"/>
</dbReference>
<name>A0AAV3U497_9ALTE</name>
<dbReference type="AlphaFoldDB" id="A0AAV3U497"/>
<comment type="caution">
    <text evidence="7">The sequence shown here is derived from an EMBL/GenBank/DDBJ whole genome shotgun (WGS) entry which is preliminary data.</text>
</comment>
<feature type="transmembrane region" description="Helical" evidence="6">
    <location>
        <begin position="305"/>
        <end position="331"/>
    </location>
</feature>
<dbReference type="InterPro" id="IPR000175">
    <property type="entry name" value="Na/ntran_symport"/>
</dbReference>
<keyword evidence="2" id="KW-0813">Transport</keyword>
<keyword evidence="3 6" id="KW-0812">Transmembrane</keyword>
<dbReference type="Proteomes" id="UP001409585">
    <property type="component" value="Unassembled WGS sequence"/>
</dbReference>
<dbReference type="RefSeq" id="WP_345423862.1">
    <property type="nucleotide sequence ID" value="NZ_AP031496.1"/>
</dbReference>
<protein>
    <submittedName>
        <fullName evidence="7">Sodium-dependent transporter</fullName>
    </submittedName>
</protein>
<evidence type="ECO:0000256" key="4">
    <source>
        <dbReference type="ARBA" id="ARBA00022989"/>
    </source>
</evidence>
<feature type="transmembrane region" description="Helical" evidence="6">
    <location>
        <begin position="138"/>
        <end position="160"/>
    </location>
</feature>
<keyword evidence="5 6" id="KW-0472">Membrane</keyword>